<keyword evidence="5" id="KW-1185">Reference proteome</keyword>
<dbReference type="PROSITE" id="PS51455">
    <property type="entry name" value="PIPK"/>
    <property type="match status" value="1"/>
</dbReference>
<evidence type="ECO:0000256" key="2">
    <source>
        <dbReference type="SAM" id="MobiDB-lite"/>
    </source>
</evidence>
<feature type="domain" description="PIPK" evidence="3">
    <location>
        <begin position="126"/>
        <end position="514"/>
    </location>
</feature>
<evidence type="ECO:0000259" key="3">
    <source>
        <dbReference type="PROSITE" id="PS51455"/>
    </source>
</evidence>
<keyword evidence="1" id="KW-0547">Nucleotide-binding</keyword>
<dbReference type="InterPro" id="IPR027484">
    <property type="entry name" value="PInositol-4-P-5-kinase_N"/>
</dbReference>
<evidence type="ECO:0000313" key="5">
    <source>
        <dbReference type="Proteomes" id="UP001149090"/>
    </source>
</evidence>
<keyword evidence="1" id="KW-0418">Kinase</keyword>
<accession>A0A9Q0RDC4</accession>
<dbReference type="SMART" id="SM00330">
    <property type="entry name" value="PIPKc"/>
    <property type="match status" value="1"/>
</dbReference>
<dbReference type="Proteomes" id="UP001149090">
    <property type="component" value="Unassembled WGS sequence"/>
</dbReference>
<feature type="compositionally biased region" description="Low complexity" evidence="2">
    <location>
        <begin position="649"/>
        <end position="658"/>
    </location>
</feature>
<dbReference type="GO" id="GO:0005524">
    <property type="term" value="F:ATP binding"/>
    <property type="evidence" value="ECO:0007669"/>
    <property type="project" value="UniProtKB-UniRule"/>
</dbReference>
<dbReference type="PANTHER" id="PTHR23086">
    <property type="entry name" value="PHOSPHATIDYLINOSITOL-4-PHOSPHATE 5-KINASE"/>
    <property type="match status" value="1"/>
</dbReference>
<dbReference type="PANTHER" id="PTHR23086:SF8">
    <property type="entry name" value="PHOSPHATIDYLINOSITOL 5-PHOSPHATE 4-KINASE, ISOFORM A"/>
    <property type="match status" value="1"/>
</dbReference>
<keyword evidence="1" id="KW-0808">Transferase</keyword>
<feature type="compositionally biased region" description="Polar residues" evidence="2">
    <location>
        <begin position="559"/>
        <end position="583"/>
    </location>
</feature>
<dbReference type="OrthoDB" id="20783at2759"/>
<feature type="compositionally biased region" description="Basic and acidic residues" evidence="2">
    <location>
        <begin position="593"/>
        <end position="602"/>
    </location>
</feature>
<dbReference type="GO" id="GO:0016308">
    <property type="term" value="F:1-phosphatidylinositol-4-phosphate 5-kinase activity"/>
    <property type="evidence" value="ECO:0007669"/>
    <property type="project" value="TreeGrafter"/>
</dbReference>
<reference evidence="4" key="1">
    <citation type="submission" date="2022-10" db="EMBL/GenBank/DDBJ databases">
        <title>Novel sulphate-reducing endosymbionts in the free-living metamonad Anaeramoeba.</title>
        <authorList>
            <person name="Jerlstrom-Hultqvist J."/>
            <person name="Cepicka I."/>
            <person name="Gallot-Lavallee L."/>
            <person name="Salas-Leiva D."/>
            <person name="Curtis B.A."/>
            <person name="Zahonova K."/>
            <person name="Pipaliya S."/>
            <person name="Dacks J."/>
            <person name="Roger A.J."/>
        </authorList>
    </citation>
    <scope>NUCLEOTIDE SEQUENCE</scope>
    <source>
        <strain evidence="4">BMAN</strain>
    </source>
</reference>
<dbReference type="GO" id="GO:0046854">
    <property type="term" value="P:phosphatidylinositol phosphate biosynthetic process"/>
    <property type="evidence" value="ECO:0007669"/>
    <property type="project" value="TreeGrafter"/>
</dbReference>
<dbReference type="SUPFAM" id="SSF56104">
    <property type="entry name" value="SAICAR synthase-like"/>
    <property type="match status" value="1"/>
</dbReference>
<comment type="caution">
    <text evidence="4">The sequence shown here is derived from an EMBL/GenBank/DDBJ whole genome shotgun (WGS) entry which is preliminary data.</text>
</comment>
<dbReference type="InterPro" id="IPR023610">
    <property type="entry name" value="PInositol-4/5-P-5/4-kinase"/>
</dbReference>
<proteinExistence type="predicted"/>
<organism evidence="4 5">
    <name type="scientific">Anaeramoeba ignava</name>
    <name type="common">Anaerobic marine amoeba</name>
    <dbReference type="NCBI Taxonomy" id="1746090"/>
    <lineage>
        <taxon>Eukaryota</taxon>
        <taxon>Metamonada</taxon>
        <taxon>Anaeramoebidae</taxon>
        <taxon>Anaeramoeba</taxon>
    </lineage>
</organism>
<protein>
    <submittedName>
        <fullName evidence="4">Phosphatidylinositol 5-phosphate 4-kinase isoform a</fullName>
    </submittedName>
</protein>
<dbReference type="AlphaFoldDB" id="A0A9Q0RDC4"/>
<dbReference type="InterPro" id="IPR002498">
    <property type="entry name" value="PInositol-4-P-4/5-kinase_core"/>
</dbReference>
<feature type="region of interest" description="Disordered" evidence="2">
    <location>
        <begin position="539"/>
        <end position="602"/>
    </location>
</feature>
<keyword evidence="1" id="KW-0067">ATP-binding</keyword>
<dbReference type="GO" id="GO:0005886">
    <property type="term" value="C:plasma membrane"/>
    <property type="evidence" value="ECO:0007669"/>
    <property type="project" value="TreeGrafter"/>
</dbReference>
<dbReference type="InterPro" id="IPR027483">
    <property type="entry name" value="PInositol-4-P-4/5-kinase_C_sf"/>
</dbReference>
<dbReference type="Gene3D" id="3.30.800.10">
    <property type="entry name" value="Phosphatidylinositol Phosphate Kinase II Beta"/>
    <property type="match status" value="1"/>
</dbReference>
<feature type="compositionally biased region" description="Basic and acidic residues" evidence="2">
    <location>
        <begin position="630"/>
        <end position="642"/>
    </location>
</feature>
<gene>
    <name evidence="4" type="ORF">M0811_01210</name>
</gene>
<feature type="region of interest" description="Disordered" evidence="2">
    <location>
        <begin position="628"/>
        <end position="731"/>
    </location>
</feature>
<dbReference type="Pfam" id="PF01504">
    <property type="entry name" value="PIP5K"/>
    <property type="match status" value="1"/>
</dbReference>
<name>A0A9Q0RDC4_ANAIG</name>
<dbReference type="Gene3D" id="3.30.810.10">
    <property type="entry name" value="2-Layer Sandwich"/>
    <property type="match status" value="1"/>
</dbReference>
<dbReference type="EMBL" id="JAPDFW010000070">
    <property type="protein sequence ID" value="KAJ5074579.1"/>
    <property type="molecule type" value="Genomic_DNA"/>
</dbReference>
<dbReference type="OMA" id="RLDENIC"/>
<evidence type="ECO:0000313" key="4">
    <source>
        <dbReference type="EMBL" id="KAJ5074579.1"/>
    </source>
</evidence>
<feature type="compositionally biased region" description="Basic and acidic residues" evidence="2">
    <location>
        <begin position="663"/>
        <end position="731"/>
    </location>
</feature>
<evidence type="ECO:0000256" key="1">
    <source>
        <dbReference type="PROSITE-ProRule" id="PRU00781"/>
    </source>
</evidence>
<sequence>MIEVDDLLSDEEDISIEEMWEKQLSQFEKEDLLDDFKYTGIKIEIGGIKKEIINLKNESKIHFDNDLQLTEKQENEKNPDHLIEERVSHFDPNELLATVKKRANKFKARRYSIKMNDKVGKEIKFGDKSYVLMYGMLLGIRVVVGKTSALPEKTVLTSKDFSITNKLAIPRAGSSTTPPHKGYDFKFKDYAPMAFRHLREKFGIDAGDYMVSLTADYILNELITPGKSGSMFYFSYDGRFVLKTTTSGEAKFLQSILPYYYEHVLQNEHTLLTRFFGLHRVKTYKGKKVHFIVMGNVFVPEKKVTEKYDLKGSICGRSTDSTKKKKPGVTLKDLDFGEHIKLGPQKRQNLITQLKKDTDFLSSLKIMDYSLLLGIHYDPAFDRIGYLENQEFMRQLNEDLTTSGKRLKLMTSRIKTRPELDIPTHLEKEANHAPRERDKCMFQADLGGFRGSDENDMPLNEIYYLGIIDILQPYNLKKKLEHRLKSWKYDKYTISSVSPRKYAQRFMDFVEKRVVNPNFGPSKPMSKTTSIRIEDISLDQKLPSIQNNEKNSPEKKLNETNSTEKLIEKNSPSIQNNETNSIQNNETNSTENLNEKKLNEKNLTENLIGKNLITKNPTAKMQKFYTESNLHPKNDNENEKVKPFYSQTSPIKESSSKNIPKKISKEERLERRKREKLQKREQAIQKRELKEREKLKKKEETLKRAESKRQEKEAIKMKTLQRKNEKKSGKK</sequence>